<dbReference type="OrthoDB" id="1494423at2"/>
<name>A0A2H3NPW7_9BACT</name>
<sequence length="143" mass="16211">MAQNIGENPAIQDYGRPGMPRITIYVWGNAQTGVWTVEEGASMLEVVSATARVGLDERNPERRQIHTLRLFRDGDRSGDPAFEARLEDVFSRSVTLPELRERDVLVIESRTRRRLSWRDISQVTGTIASVVSIFILLDRLDSN</sequence>
<evidence type="ECO:0000313" key="2">
    <source>
        <dbReference type="EMBL" id="PEN09237.1"/>
    </source>
</evidence>
<keyword evidence="1" id="KW-0472">Membrane</keyword>
<proteinExistence type="predicted"/>
<dbReference type="EMBL" id="PDEP01000001">
    <property type="protein sequence ID" value="PEN09237.1"/>
    <property type="molecule type" value="Genomic_DNA"/>
</dbReference>
<dbReference type="Proteomes" id="UP000221024">
    <property type="component" value="Unassembled WGS sequence"/>
</dbReference>
<evidence type="ECO:0000256" key="1">
    <source>
        <dbReference type="SAM" id="Phobius"/>
    </source>
</evidence>
<comment type="caution">
    <text evidence="2">The sequence shown here is derived from an EMBL/GenBank/DDBJ whole genome shotgun (WGS) entry which is preliminary data.</text>
</comment>
<dbReference type="AlphaFoldDB" id="A0A2H3NPW7"/>
<accession>A0A2H3NPW7</accession>
<feature type="transmembrane region" description="Helical" evidence="1">
    <location>
        <begin position="120"/>
        <end position="137"/>
    </location>
</feature>
<dbReference type="RefSeq" id="WP_098060636.1">
    <property type="nucleotide sequence ID" value="NZ_PDEP01000001.1"/>
</dbReference>
<evidence type="ECO:0008006" key="4">
    <source>
        <dbReference type="Google" id="ProtNLM"/>
    </source>
</evidence>
<evidence type="ECO:0000313" key="3">
    <source>
        <dbReference type="Proteomes" id="UP000221024"/>
    </source>
</evidence>
<gene>
    <name evidence="2" type="ORF">CRI93_00465</name>
</gene>
<keyword evidence="1" id="KW-1133">Transmembrane helix</keyword>
<reference evidence="2 3" key="1">
    <citation type="submission" date="2017-10" db="EMBL/GenBank/DDBJ databases">
        <title>Draft genome of Longimonas halophila.</title>
        <authorList>
            <person name="Goh K.M."/>
            <person name="Shamsir M.S."/>
            <person name="Lim S.W."/>
        </authorList>
    </citation>
    <scope>NUCLEOTIDE SEQUENCE [LARGE SCALE GENOMIC DNA]</scope>
    <source>
        <strain evidence="2 3">KCTC 42399</strain>
    </source>
</reference>
<organism evidence="2 3">
    <name type="scientific">Longimonas halophila</name>
    <dbReference type="NCBI Taxonomy" id="1469170"/>
    <lineage>
        <taxon>Bacteria</taxon>
        <taxon>Pseudomonadati</taxon>
        <taxon>Rhodothermota</taxon>
        <taxon>Rhodothermia</taxon>
        <taxon>Rhodothermales</taxon>
        <taxon>Salisaetaceae</taxon>
        <taxon>Longimonas</taxon>
    </lineage>
</organism>
<keyword evidence="1" id="KW-0812">Transmembrane</keyword>
<keyword evidence="3" id="KW-1185">Reference proteome</keyword>
<protein>
    <recommendedName>
        <fullName evidence="4">Soluble ligand binding domain-containing protein</fullName>
    </recommendedName>
</protein>